<keyword evidence="6" id="KW-0158">Chromosome</keyword>
<sequence length="99" mass="11257">MSFITATYTSKLENKTFQHTISNEKDGITHIHGLTESIKNIQNDINEYLTSLMIANNENMDTSKEEAEAEGDEEEEEEEDDGKDKTSTNNNNKKQKVSK</sequence>
<dbReference type="GO" id="GO:0005634">
    <property type="term" value="C:nucleus"/>
    <property type="evidence" value="ECO:0007669"/>
    <property type="project" value="UniProtKB-SubCell"/>
</dbReference>
<evidence type="ECO:0000313" key="15">
    <source>
        <dbReference type="EMBL" id="KAG2218165.1"/>
    </source>
</evidence>
<keyword evidence="11" id="KW-0804">Transcription</keyword>
<dbReference type="EMBL" id="JAEPRB010000248">
    <property type="protein sequence ID" value="KAG2218165.1"/>
    <property type="molecule type" value="Genomic_DNA"/>
</dbReference>
<keyword evidence="9" id="KW-0805">Transcription regulation</keyword>
<dbReference type="Pfam" id="PF08738">
    <property type="entry name" value="Gon7"/>
    <property type="match status" value="1"/>
</dbReference>
<evidence type="ECO:0000256" key="1">
    <source>
        <dbReference type="ARBA" id="ARBA00004123"/>
    </source>
</evidence>
<protein>
    <recommendedName>
        <fullName evidence="5">EKC/KEOPS complex subunit GON7</fullName>
    </recommendedName>
</protein>
<evidence type="ECO:0000256" key="10">
    <source>
        <dbReference type="ARBA" id="ARBA00023159"/>
    </source>
</evidence>
<name>A0A8H7VF41_9FUNG</name>
<evidence type="ECO:0000256" key="4">
    <source>
        <dbReference type="ARBA" id="ARBA00011534"/>
    </source>
</evidence>
<accession>A0A8H7VF41</accession>
<evidence type="ECO:0000256" key="5">
    <source>
        <dbReference type="ARBA" id="ARBA00019746"/>
    </source>
</evidence>
<evidence type="ECO:0000313" key="16">
    <source>
        <dbReference type="Proteomes" id="UP000646827"/>
    </source>
</evidence>
<reference evidence="15 16" key="1">
    <citation type="submission" date="2020-12" db="EMBL/GenBank/DDBJ databases">
        <title>Metabolic potential, ecology and presence of endohyphal bacteria is reflected in genomic diversity of Mucoromycotina.</title>
        <authorList>
            <person name="Muszewska A."/>
            <person name="Okrasinska A."/>
            <person name="Steczkiewicz K."/>
            <person name="Drgas O."/>
            <person name="Orlowska M."/>
            <person name="Perlinska-Lenart U."/>
            <person name="Aleksandrzak-Piekarczyk T."/>
            <person name="Szatraj K."/>
            <person name="Zielenkiewicz U."/>
            <person name="Pilsyk S."/>
            <person name="Malc E."/>
            <person name="Mieczkowski P."/>
            <person name="Kruszewska J.S."/>
            <person name="Biernat P."/>
            <person name="Pawlowska J."/>
        </authorList>
    </citation>
    <scope>NUCLEOTIDE SEQUENCE [LARGE SCALE GENOMIC DNA]</scope>
    <source>
        <strain evidence="15 16">CBS 142.35</strain>
    </source>
</reference>
<evidence type="ECO:0000256" key="13">
    <source>
        <dbReference type="ARBA" id="ARBA00025393"/>
    </source>
</evidence>
<evidence type="ECO:0000256" key="3">
    <source>
        <dbReference type="ARBA" id="ARBA00008529"/>
    </source>
</evidence>
<proteinExistence type="inferred from homology"/>
<comment type="similarity">
    <text evidence="3">Belongs to the GON7 family.</text>
</comment>
<keyword evidence="8" id="KW-0779">Telomere</keyword>
<gene>
    <name evidence="15" type="ORF">INT45_006217</name>
</gene>
<dbReference type="GO" id="GO:0000781">
    <property type="term" value="C:chromosome, telomeric region"/>
    <property type="evidence" value="ECO:0007669"/>
    <property type="project" value="UniProtKB-SubCell"/>
</dbReference>
<evidence type="ECO:0000256" key="14">
    <source>
        <dbReference type="SAM" id="MobiDB-lite"/>
    </source>
</evidence>
<comment type="caution">
    <text evidence="15">The sequence shown here is derived from an EMBL/GenBank/DDBJ whole genome shotgun (WGS) entry which is preliminary data.</text>
</comment>
<evidence type="ECO:0000256" key="6">
    <source>
        <dbReference type="ARBA" id="ARBA00022454"/>
    </source>
</evidence>
<dbReference type="GO" id="GO:0008033">
    <property type="term" value="P:tRNA processing"/>
    <property type="evidence" value="ECO:0007669"/>
    <property type="project" value="UniProtKB-KW"/>
</dbReference>
<evidence type="ECO:0000256" key="8">
    <source>
        <dbReference type="ARBA" id="ARBA00022895"/>
    </source>
</evidence>
<feature type="compositionally biased region" description="Acidic residues" evidence="14">
    <location>
        <begin position="67"/>
        <end position="81"/>
    </location>
</feature>
<evidence type="ECO:0000256" key="12">
    <source>
        <dbReference type="ARBA" id="ARBA00023242"/>
    </source>
</evidence>
<dbReference type="InterPro" id="IPR014849">
    <property type="entry name" value="EKC/KEOPS_Gon7"/>
</dbReference>
<evidence type="ECO:0000256" key="9">
    <source>
        <dbReference type="ARBA" id="ARBA00023015"/>
    </source>
</evidence>
<dbReference type="Proteomes" id="UP000646827">
    <property type="component" value="Unassembled WGS sequence"/>
</dbReference>
<dbReference type="OrthoDB" id="2286294at2759"/>
<evidence type="ECO:0000256" key="11">
    <source>
        <dbReference type="ARBA" id="ARBA00023163"/>
    </source>
</evidence>
<evidence type="ECO:0000256" key="7">
    <source>
        <dbReference type="ARBA" id="ARBA00022694"/>
    </source>
</evidence>
<keyword evidence="7" id="KW-0819">tRNA processing</keyword>
<comment type="subunit">
    <text evidence="4">Component of the EKC/KEOPS complex composed of at least BUD32, CGI121, GON7, KAE1 and PCC1; the whole complex dimerizes.</text>
</comment>
<keyword evidence="16" id="KW-1185">Reference proteome</keyword>
<organism evidence="15 16">
    <name type="scientific">Circinella minor</name>
    <dbReference type="NCBI Taxonomy" id="1195481"/>
    <lineage>
        <taxon>Eukaryota</taxon>
        <taxon>Fungi</taxon>
        <taxon>Fungi incertae sedis</taxon>
        <taxon>Mucoromycota</taxon>
        <taxon>Mucoromycotina</taxon>
        <taxon>Mucoromycetes</taxon>
        <taxon>Mucorales</taxon>
        <taxon>Lichtheimiaceae</taxon>
        <taxon>Circinella</taxon>
    </lineage>
</organism>
<comment type="subcellular location">
    <subcellularLocation>
        <location evidence="2">Chromosome</location>
        <location evidence="2">Telomere</location>
    </subcellularLocation>
    <subcellularLocation>
        <location evidence="1">Nucleus</location>
    </subcellularLocation>
</comment>
<keyword evidence="12" id="KW-0539">Nucleus</keyword>
<evidence type="ECO:0000256" key="2">
    <source>
        <dbReference type="ARBA" id="ARBA00004574"/>
    </source>
</evidence>
<feature type="region of interest" description="Disordered" evidence="14">
    <location>
        <begin position="56"/>
        <end position="99"/>
    </location>
</feature>
<dbReference type="AlphaFoldDB" id="A0A8H7VF41"/>
<comment type="function">
    <text evidence="13">Component of the EKC/KEOPS complex that is required for the formation of a threonylcarbamoyl group on adenosine at position 37 (t(6)A37) in tRNAs that read codons beginning with adenine. The complex is probably involved in the transfer of the threonylcarbamoyl moiety of threonylcarbamoyl-AMP (TC-AMP) to the N6 group of A37. GON7 likely plays a supporting role to the catalytic subunit KAE1 in the complex. The EKC/KEOPS complex also promotes both telomere uncapping and telomere elongation. The complex is required for efficient recruitment of transcriptional coactivators.</text>
</comment>
<keyword evidence="10" id="KW-0010">Activator</keyword>